<evidence type="ECO:0000256" key="4">
    <source>
        <dbReference type="ARBA" id="ARBA00012874"/>
    </source>
</evidence>
<comment type="similarity">
    <text evidence="2">Belongs to the class-IV pyridoxal-phosphate-dependent aminotransferase family.</text>
</comment>
<dbReference type="InterPro" id="IPR005784">
    <property type="entry name" value="D_amino_transT"/>
</dbReference>
<dbReference type="GO" id="GO:0046416">
    <property type="term" value="P:D-amino acid metabolic process"/>
    <property type="evidence" value="ECO:0007669"/>
    <property type="project" value="InterPro"/>
</dbReference>
<name>A0A1X7NQ23_9LACT</name>
<evidence type="ECO:0000313" key="14">
    <source>
        <dbReference type="Proteomes" id="UP000193435"/>
    </source>
</evidence>
<dbReference type="EC" id="2.6.1.21" evidence="4"/>
<evidence type="ECO:0000256" key="3">
    <source>
        <dbReference type="ARBA" id="ARBA00011738"/>
    </source>
</evidence>
<dbReference type="Gene3D" id="3.20.10.10">
    <property type="entry name" value="D-amino Acid Aminotransferase, subunit A, domain 2"/>
    <property type="match status" value="1"/>
</dbReference>
<dbReference type="EMBL" id="FXBJ01000002">
    <property type="protein sequence ID" value="SMH40135.1"/>
    <property type="molecule type" value="Genomic_DNA"/>
</dbReference>
<dbReference type="GO" id="GO:0005829">
    <property type="term" value="C:cytosol"/>
    <property type="evidence" value="ECO:0007669"/>
    <property type="project" value="TreeGrafter"/>
</dbReference>
<dbReference type="OrthoDB" id="9805628at2"/>
<keyword evidence="14" id="KW-1185">Reference proteome</keyword>
<dbReference type="GO" id="GO:0008652">
    <property type="term" value="P:amino acid biosynthetic process"/>
    <property type="evidence" value="ECO:0007669"/>
    <property type="project" value="UniProtKB-ARBA"/>
</dbReference>
<evidence type="ECO:0000256" key="8">
    <source>
        <dbReference type="ARBA" id="ARBA00022898"/>
    </source>
</evidence>
<protein>
    <recommendedName>
        <fullName evidence="5">D-alanine aminotransferase</fullName>
        <ecNumber evidence="4">2.6.1.21</ecNumber>
    </recommendedName>
    <alternativeName>
        <fullName evidence="11">D-amino acid aminotransferase</fullName>
    </alternativeName>
    <alternativeName>
        <fullName evidence="9">D-amino acid transaminase</fullName>
    </alternativeName>
    <alternativeName>
        <fullName evidence="10">D-aspartate aminotransferase</fullName>
    </alternativeName>
</protein>
<dbReference type="FunFam" id="3.20.10.10:FF:000002">
    <property type="entry name" value="D-alanine aminotransferase"/>
    <property type="match status" value="1"/>
</dbReference>
<evidence type="ECO:0000256" key="10">
    <source>
        <dbReference type="ARBA" id="ARBA00033316"/>
    </source>
</evidence>
<dbReference type="Pfam" id="PF01063">
    <property type="entry name" value="Aminotran_4"/>
    <property type="match status" value="1"/>
</dbReference>
<evidence type="ECO:0000256" key="7">
    <source>
        <dbReference type="ARBA" id="ARBA00022679"/>
    </source>
</evidence>
<dbReference type="InterPro" id="IPR043131">
    <property type="entry name" value="BCAT-like_N"/>
</dbReference>
<dbReference type="AlphaFoldDB" id="A0A1X7NQ23"/>
<dbReference type="InterPro" id="IPR036038">
    <property type="entry name" value="Aminotransferase-like"/>
</dbReference>
<dbReference type="GO" id="GO:0046394">
    <property type="term" value="P:carboxylic acid biosynthetic process"/>
    <property type="evidence" value="ECO:0007669"/>
    <property type="project" value="UniProtKB-ARBA"/>
</dbReference>
<dbReference type="RefSeq" id="WP_085560349.1">
    <property type="nucleotide sequence ID" value="NZ_FOAH01000002.1"/>
</dbReference>
<reference evidence="13 14" key="1">
    <citation type="submission" date="2017-04" db="EMBL/GenBank/DDBJ databases">
        <authorList>
            <person name="Afonso C.L."/>
            <person name="Miller P.J."/>
            <person name="Scott M.A."/>
            <person name="Spackman E."/>
            <person name="Goraichik I."/>
            <person name="Dimitrov K.M."/>
            <person name="Suarez D.L."/>
            <person name="Swayne D.E."/>
        </authorList>
    </citation>
    <scope>NUCLEOTIDE SEQUENCE [LARGE SCALE GENOMIC DNA]</scope>
    <source>
        <strain evidence="13 14">LMG26642</strain>
    </source>
</reference>
<evidence type="ECO:0000256" key="1">
    <source>
        <dbReference type="ARBA" id="ARBA00001933"/>
    </source>
</evidence>
<dbReference type="FunFam" id="3.30.470.10:FF:000009">
    <property type="entry name" value="D-alanine aminotransferase"/>
    <property type="match status" value="1"/>
</dbReference>
<dbReference type="STRING" id="1073423.SAMN04488700_2330"/>
<evidence type="ECO:0000256" key="5">
    <source>
        <dbReference type="ARBA" id="ARBA00021779"/>
    </source>
</evidence>
<evidence type="ECO:0000256" key="9">
    <source>
        <dbReference type="ARBA" id="ARBA00030138"/>
    </source>
</evidence>
<comment type="cofactor">
    <cofactor evidence="1">
        <name>pyridoxal 5'-phosphate</name>
        <dbReference type="ChEBI" id="CHEBI:597326"/>
    </cofactor>
</comment>
<evidence type="ECO:0000256" key="6">
    <source>
        <dbReference type="ARBA" id="ARBA00022576"/>
    </source>
</evidence>
<dbReference type="NCBIfam" id="TIGR01121">
    <property type="entry name" value="D_amino_aminoT"/>
    <property type="match status" value="1"/>
</dbReference>
<sequence length="286" mass="32354">MKVIWNNQLVEREDVKIDMEDRGYQFADGLYEVIRAYNGILFTAEQHVERLFTGAKKIDLILPFTREELIYLLNELIKENSIETGNIYLQITRGVSSPRNHTYPKIEFTSPVFTASTTVVPRNLETMKDGIKVITLPDMRWLHCDIKSISLLGNIMAKHEAHKKGKDEAILYRDEAVTECSASNVSIIKNKILYTHPDGNLILSGITKTVLLKVARQRGIIVKEETFTLKDLKEADEVFASSTTMEAMPVVEIDDKPVGDGKRGPVVKLLQELYVNEVELTCGSII</sequence>
<dbReference type="PANTHER" id="PTHR42743:SF10">
    <property type="entry name" value="D-ALANINE AMINOTRANSFERASE"/>
    <property type="match status" value="1"/>
</dbReference>
<dbReference type="InterPro" id="IPR043132">
    <property type="entry name" value="BCAT-like_C"/>
</dbReference>
<evidence type="ECO:0000256" key="12">
    <source>
        <dbReference type="ARBA" id="ARBA00047911"/>
    </source>
</evidence>
<dbReference type="GO" id="GO:0030170">
    <property type="term" value="F:pyridoxal phosphate binding"/>
    <property type="evidence" value="ECO:0007669"/>
    <property type="project" value="InterPro"/>
</dbReference>
<dbReference type="CDD" id="cd01558">
    <property type="entry name" value="D-AAT_like"/>
    <property type="match status" value="1"/>
</dbReference>
<proteinExistence type="inferred from homology"/>
<keyword evidence="6 13" id="KW-0032">Aminotransferase</keyword>
<evidence type="ECO:0000256" key="11">
    <source>
        <dbReference type="ARBA" id="ARBA00033391"/>
    </source>
</evidence>
<dbReference type="GO" id="GO:0047810">
    <property type="term" value="F:D-alanine-2-oxoglutarate aminotransferase activity"/>
    <property type="evidence" value="ECO:0007669"/>
    <property type="project" value="UniProtKB-EC"/>
</dbReference>
<evidence type="ECO:0000256" key="2">
    <source>
        <dbReference type="ARBA" id="ARBA00009320"/>
    </source>
</evidence>
<accession>A0A1X7NQ23</accession>
<comment type="subunit">
    <text evidence="3">Homodimer.</text>
</comment>
<gene>
    <name evidence="13" type="ORF">SAMN04488700_2330</name>
</gene>
<comment type="catalytic activity">
    <reaction evidence="12">
        <text>D-alanine + 2-oxoglutarate = D-glutamate + pyruvate</text>
        <dbReference type="Rhea" id="RHEA:15869"/>
        <dbReference type="ChEBI" id="CHEBI:15361"/>
        <dbReference type="ChEBI" id="CHEBI:16810"/>
        <dbReference type="ChEBI" id="CHEBI:29986"/>
        <dbReference type="ChEBI" id="CHEBI:57416"/>
        <dbReference type="EC" id="2.6.1.21"/>
    </reaction>
</comment>
<organism evidence="13 14">
    <name type="scientific">Carnobacterium iners</name>
    <dbReference type="NCBI Taxonomy" id="1073423"/>
    <lineage>
        <taxon>Bacteria</taxon>
        <taxon>Bacillati</taxon>
        <taxon>Bacillota</taxon>
        <taxon>Bacilli</taxon>
        <taxon>Lactobacillales</taxon>
        <taxon>Carnobacteriaceae</taxon>
        <taxon>Carnobacterium</taxon>
    </lineage>
</organism>
<dbReference type="InterPro" id="IPR050571">
    <property type="entry name" value="Class-IV_PLP-Dep_Aminotrnsfr"/>
</dbReference>
<dbReference type="Gene3D" id="3.30.470.10">
    <property type="match status" value="1"/>
</dbReference>
<evidence type="ECO:0000313" key="13">
    <source>
        <dbReference type="EMBL" id="SMH40135.1"/>
    </source>
</evidence>
<dbReference type="PANTHER" id="PTHR42743">
    <property type="entry name" value="AMINO-ACID AMINOTRANSFERASE"/>
    <property type="match status" value="1"/>
</dbReference>
<keyword evidence="8" id="KW-0663">Pyridoxal phosphate</keyword>
<dbReference type="Proteomes" id="UP000193435">
    <property type="component" value="Unassembled WGS sequence"/>
</dbReference>
<dbReference type="InterPro" id="IPR001544">
    <property type="entry name" value="Aminotrans_IV"/>
</dbReference>
<dbReference type="SUPFAM" id="SSF56752">
    <property type="entry name" value="D-aminoacid aminotransferase-like PLP-dependent enzymes"/>
    <property type="match status" value="1"/>
</dbReference>
<keyword evidence="7 13" id="KW-0808">Transferase</keyword>